<accession>A0A8H8S0K2</accession>
<dbReference type="InterPro" id="IPR051178">
    <property type="entry name" value="TfdA_dioxygenase"/>
</dbReference>
<dbReference type="GO" id="GO:0051213">
    <property type="term" value="F:dioxygenase activity"/>
    <property type="evidence" value="ECO:0007669"/>
    <property type="project" value="UniProtKB-KW"/>
</dbReference>
<comment type="similarity">
    <text evidence="2">Belongs to the TfdA dioxygenase family.</text>
</comment>
<evidence type="ECO:0000256" key="5">
    <source>
        <dbReference type="ARBA" id="ARBA00023002"/>
    </source>
</evidence>
<dbReference type="GO" id="GO:0046872">
    <property type="term" value="F:metal ion binding"/>
    <property type="evidence" value="ECO:0007669"/>
    <property type="project" value="UniProtKB-KW"/>
</dbReference>
<dbReference type="Pfam" id="PF02668">
    <property type="entry name" value="TauD"/>
    <property type="match status" value="1"/>
</dbReference>
<feature type="domain" description="TauD/TfdA-like" evidence="7">
    <location>
        <begin position="152"/>
        <end position="385"/>
    </location>
</feature>
<dbReference type="SUPFAM" id="SSF51197">
    <property type="entry name" value="Clavaminate synthase-like"/>
    <property type="match status" value="1"/>
</dbReference>
<keyword evidence="5" id="KW-0560">Oxidoreductase</keyword>
<keyword evidence="4 8" id="KW-0223">Dioxygenase</keyword>
<evidence type="ECO:0000256" key="6">
    <source>
        <dbReference type="ARBA" id="ARBA00023004"/>
    </source>
</evidence>
<organism evidence="8 9">
    <name type="scientific">Lachnellula subtilissima</name>
    <dbReference type="NCBI Taxonomy" id="602034"/>
    <lineage>
        <taxon>Eukaryota</taxon>
        <taxon>Fungi</taxon>
        <taxon>Dikarya</taxon>
        <taxon>Ascomycota</taxon>
        <taxon>Pezizomycotina</taxon>
        <taxon>Leotiomycetes</taxon>
        <taxon>Helotiales</taxon>
        <taxon>Lachnaceae</taxon>
        <taxon>Lachnellula</taxon>
    </lineage>
</organism>
<evidence type="ECO:0000313" key="9">
    <source>
        <dbReference type="Proteomes" id="UP000462212"/>
    </source>
</evidence>
<keyword evidence="9" id="KW-1185">Reference proteome</keyword>
<sequence length="408" mass="46218">MPHKKAALRVVPLDTHVRKSSQIGAEVILPDSMTLFAPQALTENDTHVLRQALFDHGVLVIRGQLGIAPQVLSDIASVFDPQAKKRPFWRQNAGHRFQEHIITKQLLEDPTGTPSYYYWKGRCRGLRGNPALGTETPVVTMHNKLLQDQSSFHEHPLSDDEIKRGCTRPYRWHMDAPLYESLPGFATSIHAIEVPHVPDQQLQFPDGKSMPVAAGATLFFSGARNFELLSPEEQEFACNTTVQYAPRAYEWIRNCKASADGLTIESLGQEKPFNELLEWNWEEVQAFPMVWKNYGNGKPHLQILGCCVYSLTTTDPVTGKSVVIDDIQEVRRICYSLQSKVYAPENIFAHRWEQGDLVMFHNRGLLHSISGQLSHYPDKRLMWQCSMASRALPEAYNTTGIWIDKRGG</sequence>
<protein>
    <submittedName>
        <fullName evidence="8">Putative dioxygenase</fullName>
    </submittedName>
</protein>
<dbReference type="InterPro" id="IPR042098">
    <property type="entry name" value="TauD-like_sf"/>
</dbReference>
<dbReference type="AlphaFoldDB" id="A0A8H8S0K2"/>
<dbReference type="InterPro" id="IPR003819">
    <property type="entry name" value="TauD/TfdA-like"/>
</dbReference>
<evidence type="ECO:0000313" key="8">
    <source>
        <dbReference type="EMBL" id="TVY44184.1"/>
    </source>
</evidence>
<dbReference type="Proteomes" id="UP000462212">
    <property type="component" value="Unassembled WGS sequence"/>
</dbReference>
<dbReference type="Gene3D" id="3.60.130.10">
    <property type="entry name" value="Clavaminate synthase-like"/>
    <property type="match status" value="1"/>
</dbReference>
<comment type="caution">
    <text evidence="8">The sequence shown here is derived from an EMBL/GenBank/DDBJ whole genome shotgun (WGS) entry which is preliminary data.</text>
</comment>
<comment type="cofactor">
    <cofactor evidence="1">
        <name>Fe(2+)</name>
        <dbReference type="ChEBI" id="CHEBI:29033"/>
    </cofactor>
</comment>
<evidence type="ECO:0000256" key="2">
    <source>
        <dbReference type="ARBA" id="ARBA00005896"/>
    </source>
</evidence>
<dbReference type="PANTHER" id="PTHR43779:SF2">
    <property type="entry name" value="ALPHA-KETOGLUTARATE-DEPENDENT XANTHINE DIOXYGENASE XAN1"/>
    <property type="match status" value="1"/>
</dbReference>
<keyword evidence="6" id="KW-0408">Iron</keyword>
<dbReference type="OrthoDB" id="93019at2759"/>
<gene>
    <name evidence="8" type="ORF">LSUB1_G003143</name>
</gene>
<reference evidence="8 9" key="1">
    <citation type="submission" date="2018-05" db="EMBL/GenBank/DDBJ databases">
        <title>Genome sequencing and assembly of the regulated plant pathogen Lachnellula willkommii and related sister species for the development of diagnostic species identification markers.</title>
        <authorList>
            <person name="Giroux E."/>
            <person name="Bilodeau G."/>
        </authorList>
    </citation>
    <scope>NUCLEOTIDE SEQUENCE [LARGE SCALE GENOMIC DNA]</scope>
    <source>
        <strain evidence="8 9">CBS 197.66</strain>
    </source>
</reference>
<evidence type="ECO:0000256" key="1">
    <source>
        <dbReference type="ARBA" id="ARBA00001954"/>
    </source>
</evidence>
<evidence type="ECO:0000259" key="7">
    <source>
        <dbReference type="Pfam" id="PF02668"/>
    </source>
</evidence>
<proteinExistence type="inferred from homology"/>
<dbReference type="PANTHER" id="PTHR43779">
    <property type="entry name" value="DIOXYGENASE RV0097-RELATED"/>
    <property type="match status" value="1"/>
</dbReference>
<evidence type="ECO:0000256" key="4">
    <source>
        <dbReference type="ARBA" id="ARBA00022964"/>
    </source>
</evidence>
<name>A0A8H8S0K2_9HELO</name>
<keyword evidence="3" id="KW-0479">Metal-binding</keyword>
<evidence type="ECO:0000256" key="3">
    <source>
        <dbReference type="ARBA" id="ARBA00022723"/>
    </source>
</evidence>
<dbReference type="EMBL" id="QGMJ01000045">
    <property type="protein sequence ID" value="TVY44184.1"/>
    <property type="molecule type" value="Genomic_DNA"/>
</dbReference>